<dbReference type="InterPro" id="IPR037119">
    <property type="entry name" value="Haem_oxidase_HugZ-like_sf"/>
</dbReference>
<dbReference type="Proteomes" id="UP000094389">
    <property type="component" value="Unassembled WGS sequence"/>
</dbReference>
<organism evidence="2 4">
    <name type="scientific">Cyberlindnera jadinii (strain ATCC 18201 / CBS 1600 / BCRC 20928 / JCM 3617 / NBRC 0987 / NRRL Y-1542)</name>
    <name type="common">Torula yeast</name>
    <name type="synonym">Candida utilis</name>
    <dbReference type="NCBI Taxonomy" id="983966"/>
    <lineage>
        <taxon>Eukaryota</taxon>
        <taxon>Fungi</taxon>
        <taxon>Dikarya</taxon>
        <taxon>Ascomycota</taxon>
        <taxon>Saccharomycotina</taxon>
        <taxon>Saccharomycetes</taxon>
        <taxon>Phaffomycetales</taxon>
        <taxon>Phaffomycetaceae</taxon>
        <taxon>Cyberlindnera</taxon>
    </lineage>
</organism>
<sequence>MAEARILAHMNKDHYVSVEDYLVVYGKVTSIEKVSNVKMTEISLDHMTITFNYKEVEYSLEKVIPFEPPLKDLKEARERLVEMARFAAKERGFSPFQIKDFTYPGLRNRLLISLIYLPAITHFAPDLIINPTVRGFIGDSFGDWLVNNSLNITWLTLGIHALESLFIMRPKLNHFRVPRDYQLEWYVSSIIEGFPAIRRFNKLVEEKTH</sequence>
<dbReference type="GeneID" id="30992046"/>
<evidence type="ECO:0000313" key="5">
    <source>
        <dbReference type="Proteomes" id="UP000094389"/>
    </source>
</evidence>
<dbReference type="AlphaFoldDB" id="A0A0H5CE59"/>
<dbReference type="RefSeq" id="XP_020068701.1">
    <property type="nucleotide sequence ID" value="XM_020217650.1"/>
</dbReference>
<dbReference type="Gene3D" id="3.20.180.10">
    <property type="entry name" value="PNP-oxidase-like"/>
    <property type="match status" value="1"/>
</dbReference>
<name>A0A0H5CE59_CYBJN</name>
<evidence type="ECO:0000313" key="4">
    <source>
        <dbReference type="Proteomes" id="UP000038830"/>
    </source>
</evidence>
<dbReference type="EMBL" id="KV453939">
    <property type="protein sequence ID" value="ODV71662.1"/>
    <property type="molecule type" value="Genomic_DNA"/>
</dbReference>
<reference evidence="2" key="1">
    <citation type="submission" date="2014-12" db="EMBL/GenBank/DDBJ databases">
        <authorList>
            <person name="Jaenicke S."/>
        </authorList>
    </citation>
    <scope>NUCLEOTIDE SEQUENCE [LARGE SCALE GENOMIC DNA]</scope>
    <source>
        <strain evidence="2">CBS1600</strain>
    </source>
</reference>
<dbReference type="PANTHER" id="PTHR37783:SF1">
    <property type="entry name" value="MEMBRANE PROTEIN, PUTATIVE (AFU_ORTHOLOGUE AFUA_1G04315)-RELATED"/>
    <property type="match status" value="1"/>
</dbReference>
<dbReference type="OrthoDB" id="5553410at2759"/>
<dbReference type="InterPro" id="IPR019595">
    <property type="entry name" value="DUF2470"/>
</dbReference>
<dbReference type="PANTHER" id="PTHR37783">
    <property type="entry name" value="MEMBRANE PROTEIN, PUTATIVE (AFU_ORTHOLOGUE AFUA_1G04315)-RELATED"/>
    <property type="match status" value="1"/>
</dbReference>
<accession>A0A1E4RWJ8</accession>
<dbReference type="OMA" id="DFLIEWY"/>
<evidence type="ECO:0000313" key="3">
    <source>
        <dbReference type="EMBL" id="ODV71662.1"/>
    </source>
</evidence>
<accession>A0A0H5CE59</accession>
<dbReference type="EMBL" id="CDQK01000003">
    <property type="protein sequence ID" value="CEP22874.1"/>
    <property type="molecule type" value="Genomic_DNA"/>
</dbReference>
<evidence type="ECO:0000259" key="1">
    <source>
        <dbReference type="Pfam" id="PF10615"/>
    </source>
</evidence>
<reference evidence="4" key="2">
    <citation type="journal article" date="2015" name="J. Biotechnol.">
        <title>The structure of the Cyberlindnera jadinii genome and its relation to Candida utilis analyzed by the occurrence of single nucleotide polymorphisms.</title>
        <authorList>
            <person name="Rupp O."/>
            <person name="Brinkrolf K."/>
            <person name="Buerth C."/>
            <person name="Kunigo M."/>
            <person name="Schneider J."/>
            <person name="Jaenicke S."/>
            <person name="Goesmann A."/>
            <person name="Puehler A."/>
            <person name="Jaeger K.-E."/>
            <person name="Ernst J.F."/>
        </authorList>
    </citation>
    <scope>NUCLEOTIDE SEQUENCE [LARGE SCALE GENOMIC DNA]</scope>
    <source>
        <strain evidence="4">ATCC 18201 / CBS 1600 / BCRC 20928 / JCM 3617 / NBRC 0987 / NRRL Y-1542</strain>
    </source>
</reference>
<dbReference type="Pfam" id="PF10615">
    <property type="entry name" value="DUF2470"/>
    <property type="match status" value="1"/>
</dbReference>
<dbReference type="Proteomes" id="UP000038830">
    <property type="component" value="Unassembled WGS sequence"/>
</dbReference>
<feature type="domain" description="DUF2470" evidence="1">
    <location>
        <begin position="3"/>
        <end position="83"/>
    </location>
</feature>
<proteinExistence type="predicted"/>
<reference evidence="3 5" key="3">
    <citation type="journal article" date="2016" name="Proc. Natl. Acad. Sci. U.S.A.">
        <title>Comparative genomics of biotechnologically important yeasts.</title>
        <authorList>
            <person name="Riley R."/>
            <person name="Haridas S."/>
            <person name="Wolfe K.H."/>
            <person name="Lopes M.R."/>
            <person name="Hittinger C.T."/>
            <person name="Goeker M."/>
            <person name="Salamov A.A."/>
            <person name="Wisecaver J.H."/>
            <person name="Long T.M."/>
            <person name="Calvey C.H."/>
            <person name="Aerts A.L."/>
            <person name="Barry K.W."/>
            <person name="Choi C."/>
            <person name="Clum A."/>
            <person name="Coughlan A.Y."/>
            <person name="Deshpande S."/>
            <person name="Douglass A.P."/>
            <person name="Hanson S.J."/>
            <person name="Klenk H.-P."/>
            <person name="LaButti K.M."/>
            <person name="Lapidus A."/>
            <person name="Lindquist E.A."/>
            <person name="Lipzen A.M."/>
            <person name="Meier-Kolthoff J.P."/>
            <person name="Ohm R.A."/>
            <person name="Otillar R.P."/>
            <person name="Pangilinan J.L."/>
            <person name="Peng Y."/>
            <person name="Rokas A."/>
            <person name="Rosa C.A."/>
            <person name="Scheuner C."/>
            <person name="Sibirny A.A."/>
            <person name="Slot J.C."/>
            <person name="Stielow J.B."/>
            <person name="Sun H."/>
            <person name="Kurtzman C.P."/>
            <person name="Blackwell M."/>
            <person name="Grigoriev I.V."/>
            <person name="Jeffries T.W."/>
        </authorList>
    </citation>
    <scope>NUCLEOTIDE SEQUENCE [LARGE SCALE GENOMIC DNA]</scope>
    <source>
        <strain evidence="5">ATCC 18201 / CBS 1600 / BCRC 20928 / JCM 3617 / NBRC 0987 / NRRL Y-1542</strain>
        <strain evidence="3">NRRL Y-1542</strain>
    </source>
</reference>
<protein>
    <recommendedName>
        <fullName evidence="1">DUF2470 domain-containing protein</fullName>
    </recommendedName>
</protein>
<gene>
    <name evidence="2" type="ORF">BN1211_3333</name>
    <name evidence="3" type="ORF">CYBJADRAFT_30171</name>
</gene>
<keyword evidence="5" id="KW-1185">Reference proteome</keyword>
<evidence type="ECO:0000313" key="2">
    <source>
        <dbReference type="EMBL" id="CEP22874.1"/>
    </source>
</evidence>